<evidence type="ECO:0000313" key="3">
    <source>
        <dbReference type="Proteomes" id="UP000280935"/>
    </source>
</evidence>
<protein>
    <recommendedName>
        <fullName evidence="4">WD40 repeat domain-containing protein</fullName>
    </recommendedName>
</protein>
<reference evidence="2 3" key="1">
    <citation type="submission" date="2018-11" db="EMBL/GenBank/DDBJ databases">
        <title>Genomes From Bacteria Associated with the Canine Oral Cavity: a Test Case for Automated Genome-Based Taxonomic Assignment.</title>
        <authorList>
            <person name="Coil D.A."/>
            <person name="Jospin G."/>
            <person name="Darling A.E."/>
            <person name="Wallis C."/>
            <person name="Davis I.J."/>
            <person name="Harris S."/>
            <person name="Eisen J.A."/>
            <person name="Holcombe L.J."/>
            <person name="O'Flynn C."/>
        </authorList>
    </citation>
    <scope>NUCLEOTIDE SEQUENCE [LARGE SCALE GENOMIC DNA]</scope>
    <source>
        <strain evidence="2 3">OH2822_COT-296</strain>
    </source>
</reference>
<dbReference type="SUPFAM" id="SSF50998">
    <property type="entry name" value="Quinoprotein alcohol dehydrogenase-like"/>
    <property type="match status" value="1"/>
</dbReference>
<name>A0A3P1WP53_9ACTN</name>
<evidence type="ECO:0008006" key="4">
    <source>
        <dbReference type="Google" id="ProtNLM"/>
    </source>
</evidence>
<gene>
    <name evidence="2" type="ORF">EII35_13225</name>
</gene>
<dbReference type="EMBL" id="RQYT01000043">
    <property type="protein sequence ID" value="RRD48352.1"/>
    <property type="molecule type" value="Genomic_DNA"/>
</dbReference>
<dbReference type="RefSeq" id="WP_125228938.1">
    <property type="nucleotide sequence ID" value="NZ_RQYT01000043.1"/>
</dbReference>
<accession>A0A3P1WP53</accession>
<dbReference type="AlphaFoldDB" id="A0A3P1WP53"/>
<dbReference type="Proteomes" id="UP000280935">
    <property type="component" value="Unassembled WGS sequence"/>
</dbReference>
<dbReference type="OrthoDB" id="4827893at2"/>
<organism evidence="2 3">
    <name type="scientific">Arachnia propionica</name>
    <dbReference type="NCBI Taxonomy" id="1750"/>
    <lineage>
        <taxon>Bacteria</taxon>
        <taxon>Bacillati</taxon>
        <taxon>Actinomycetota</taxon>
        <taxon>Actinomycetes</taxon>
        <taxon>Propionibacteriales</taxon>
        <taxon>Propionibacteriaceae</taxon>
        <taxon>Arachnia</taxon>
    </lineage>
</organism>
<dbReference type="Gene3D" id="2.130.10.10">
    <property type="entry name" value="YVTN repeat-like/Quinoprotein amine dehydrogenase"/>
    <property type="match status" value="1"/>
</dbReference>
<sequence>MRARIRCFQQAVTNVASCVLDNRTCVVTLDRDGWVRVRDVQTGQDVRDPAGPGSHGPTTMPEARQGHLAVVTVNSVPHVVVPTDSGSVECWSLDTGHRRWLVRGTSRSGASPLIEDLEAFRTPSGASRLGVLTEEELLVIDPATGLPTVPALTVPMDSAWQVWALPDGRSTDLVAVTSGWGEVALWDLTGSRIGGVYEKGIDPVTIRGYREREGAHRLAVIHQQDPGVVLSWQPEVARVETLLESTSPFLFADDPRLGGAVATTRNSSVVEGRRLCDGEVVLRADHPATGEMRWLVACPGRGSSTWACCFEEELRFLNTAAGRWSEPITTFHPMPGWGIHDIKAAHAAPEGRLLLTFIDGWAVVEPSRARTRS</sequence>
<evidence type="ECO:0000313" key="2">
    <source>
        <dbReference type="EMBL" id="RRD48352.1"/>
    </source>
</evidence>
<proteinExistence type="predicted"/>
<evidence type="ECO:0000256" key="1">
    <source>
        <dbReference type="SAM" id="MobiDB-lite"/>
    </source>
</evidence>
<dbReference type="InterPro" id="IPR011047">
    <property type="entry name" value="Quinoprotein_ADH-like_sf"/>
</dbReference>
<comment type="caution">
    <text evidence="2">The sequence shown here is derived from an EMBL/GenBank/DDBJ whole genome shotgun (WGS) entry which is preliminary data.</text>
</comment>
<feature type="region of interest" description="Disordered" evidence="1">
    <location>
        <begin position="41"/>
        <end position="61"/>
    </location>
</feature>
<dbReference type="InterPro" id="IPR015943">
    <property type="entry name" value="WD40/YVTN_repeat-like_dom_sf"/>
</dbReference>